<evidence type="ECO:0000313" key="2">
    <source>
        <dbReference type="EMBL" id="CAH2296292.1"/>
    </source>
</evidence>
<keyword evidence="3" id="KW-1185">Reference proteome</keyword>
<evidence type="ECO:0000256" key="1">
    <source>
        <dbReference type="SAM" id="MobiDB-lite"/>
    </source>
</evidence>
<organism evidence="2 3">
    <name type="scientific">Pelobates cultripes</name>
    <name type="common">Western spadefoot toad</name>
    <dbReference type="NCBI Taxonomy" id="61616"/>
    <lineage>
        <taxon>Eukaryota</taxon>
        <taxon>Metazoa</taxon>
        <taxon>Chordata</taxon>
        <taxon>Craniata</taxon>
        <taxon>Vertebrata</taxon>
        <taxon>Euteleostomi</taxon>
        <taxon>Amphibia</taxon>
        <taxon>Batrachia</taxon>
        <taxon>Anura</taxon>
        <taxon>Pelobatoidea</taxon>
        <taxon>Pelobatidae</taxon>
        <taxon>Pelobates</taxon>
    </lineage>
</organism>
<feature type="region of interest" description="Disordered" evidence="1">
    <location>
        <begin position="40"/>
        <end position="112"/>
    </location>
</feature>
<accession>A0AAD1W8D4</accession>
<protein>
    <submittedName>
        <fullName evidence="2">Uncharacterized protein</fullName>
    </submittedName>
</protein>
<dbReference type="Proteomes" id="UP001295444">
    <property type="component" value="Chromosome 05"/>
</dbReference>
<dbReference type="AlphaFoldDB" id="A0AAD1W8D4"/>
<dbReference type="EMBL" id="OW240916">
    <property type="protein sequence ID" value="CAH2296292.1"/>
    <property type="molecule type" value="Genomic_DNA"/>
</dbReference>
<reference evidence="2" key="1">
    <citation type="submission" date="2022-03" db="EMBL/GenBank/DDBJ databases">
        <authorList>
            <person name="Alioto T."/>
            <person name="Alioto T."/>
            <person name="Gomez Garrido J."/>
        </authorList>
    </citation>
    <scope>NUCLEOTIDE SEQUENCE</scope>
</reference>
<name>A0AAD1W8D4_PELCU</name>
<gene>
    <name evidence="2" type="ORF">PECUL_23A045202</name>
</gene>
<evidence type="ECO:0000313" key="3">
    <source>
        <dbReference type="Proteomes" id="UP001295444"/>
    </source>
</evidence>
<proteinExistence type="predicted"/>
<sequence length="112" mass="12140">MVMITTVDSDATYVAASLAKLDLIFERFLATIAAGQLCKQPPTATKPEASKQPSCVQRPTAPSKPTHSLADRREPTPYLADTRAAHNWLSPRTRKAQSEVYGNEELAQGPGC</sequence>